<evidence type="ECO:0000256" key="8">
    <source>
        <dbReference type="RuleBase" id="RU362101"/>
    </source>
</evidence>
<comment type="similarity">
    <text evidence="2 8">Belongs to the NiCoT transporter (TC 2.A.52) family.</text>
</comment>
<keyword evidence="5 8" id="KW-0812">Transmembrane</keyword>
<dbReference type="PANTHER" id="PTHR31611:SF0">
    <property type="entry name" value="HIGH-AFFINITY NICKEL TRANSPORT PROTEIN NIC1"/>
    <property type="match status" value="1"/>
</dbReference>
<dbReference type="InterPro" id="IPR011541">
    <property type="entry name" value="Ni/Co_transpt_high_affinity"/>
</dbReference>
<dbReference type="InterPro" id="IPR004688">
    <property type="entry name" value="Ni/Co_transpt"/>
</dbReference>
<feature type="transmembrane region" description="Helical" evidence="8">
    <location>
        <begin position="124"/>
        <end position="149"/>
    </location>
</feature>
<evidence type="ECO:0000256" key="7">
    <source>
        <dbReference type="ARBA" id="ARBA00023136"/>
    </source>
</evidence>
<feature type="transmembrane region" description="Helical" evidence="8">
    <location>
        <begin position="200"/>
        <end position="224"/>
    </location>
</feature>
<sequence>MIPRRLARLRKRRLTLLGRNTALIAGELVFNAACWIAAALTLGQADGLIGLALLAWTIGLRHGLDADHISAIDNATRQLVSQGQLPITCGLWFSLGHSTIVIAVNIAIAISVDIYDKLDAVGSVGGIIGASVSASFLFLIACLNIYFLTTALRERRRIKRLQAAGLPVDPPEAGAIQGGGCLVRIIGPVLRAVDRPWKMYPVGVLFGFGFDTASSIALLAISAIAQRGANGQSITHGKIVILPFLFTAGMSLVDSLDSVLMLYAYAPLRRDSPDGKLALFCELKAPLPREPRELLADTEPLGLAMAGNSSSPVLLADMSNEGDADPRDKDPPSDQAKIPTGSGLHDPAETGASGPEAPETVDEPITGDYRARRMLDAKASTMSTLSITLTVLSILVALSISLIEIMGLIGENCTSCQAVADAPGRGGLAGTWWRFWAAANDQSGYIGAAI</sequence>
<feature type="region of interest" description="Disordered" evidence="9">
    <location>
        <begin position="314"/>
        <end position="366"/>
    </location>
</feature>
<comment type="caution">
    <text evidence="10">The sequence shown here is derived from an EMBL/GenBank/DDBJ whole genome shotgun (WGS) entry which is preliminary data.</text>
</comment>
<name>A0A427YJG8_9TREE</name>
<organism evidence="10 11">
    <name type="scientific">Saitozyma podzolica</name>
    <dbReference type="NCBI Taxonomy" id="1890683"/>
    <lineage>
        <taxon>Eukaryota</taxon>
        <taxon>Fungi</taxon>
        <taxon>Dikarya</taxon>
        <taxon>Basidiomycota</taxon>
        <taxon>Agaricomycotina</taxon>
        <taxon>Tremellomycetes</taxon>
        <taxon>Tremellales</taxon>
        <taxon>Trimorphomycetaceae</taxon>
        <taxon>Saitozyma</taxon>
    </lineage>
</organism>
<evidence type="ECO:0000313" key="11">
    <source>
        <dbReference type="Proteomes" id="UP000279259"/>
    </source>
</evidence>
<feature type="transmembrane region" description="Helical" evidence="8">
    <location>
        <begin position="21"/>
        <end position="42"/>
    </location>
</feature>
<dbReference type="PANTHER" id="PTHR31611">
    <property type="entry name" value="HIGH-AFFINITY NICKEL TRANSPORT PROTEIN NIC1"/>
    <property type="match status" value="1"/>
</dbReference>
<protein>
    <recommendedName>
        <fullName evidence="8">Nickel/cobalt efflux system</fullName>
    </recommendedName>
</protein>
<keyword evidence="3 8" id="KW-0813">Transport</keyword>
<evidence type="ECO:0000256" key="3">
    <source>
        <dbReference type="ARBA" id="ARBA00022448"/>
    </source>
</evidence>
<dbReference type="EMBL" id="RSCD01000008">
    <property type="protein sequence ID" value="RSH91217.1"/>
    <property type="molecule type" value="Genomic_DNA"/>
</dbReference>
<dbReference type="Proteomes" id="UP000279259">
    <property type="component" value="Unassembled WGS sequence"/>
</dbReference>
<evidence type="ECO:0000256" key="6">
    <source>
        <dbReference type="ARBA" id="ARBA00022989"/>
    </source>
</evidence>
<dbReference type="Pfam" id="PF03824">
    <property type="entry name" value="NicO"/>
    <property type="match status" value="1"/>
</dbReference>
<comment type="subcellular location">
    <subcellularLocation>
        <location evidence="8">Cell membrane</location>
        <topology evidence="8">Multi-pass membrane protein</topology>
    </subcellularLocation>
    <subcellularLocation>
        <location evidence="1">Endomembrane system</location>
        <topology evidence="1">Multi-pass membrane protein</topology>
    </subcellularLocation>
</comment>
<gene>
    <name evidence="10" type="ORF">EHS25_009516</name>
</gene>
<feature type="transmembrane region" description="Helical" evidence="8">
    <location>
        <begin position="244"/>
        <end position="266"/>
    </location>
</feature>
<keyword evidence="7 8" id="KW-0472">Membrane</keyword>
<keyword evidence="4" id="KW-0533">Nickel</keyword>
<evidence type="ECO:0000256" key="2">
    <source>
        <dbReference type="ARBA" id="ARBA00010892"/>
    </source>
</evidence>
<dbReference type="GO" id="GO:0012505">
    <property type="term" value="C:endomembrane system"/>
    <property type="evidence" value="ECO:0007669"/>
    <property type="project" value="UniProtKB-SubCell"/>
</dbReference>
<keyword evidence="6 8" id="KW-1133">Transmembrane helix</keyword>
<evidence type="ECO:0000256" key="1">
    <source>
        <dbReference type="ARBA" id="ARBA00004127"/>
    </source>
</evidence>
<dbReference type="GO" id="GO:0015099">
    <property type="term" value="F:nickel cation transmembrane transporter activity"/>
    <property type="evidence" value="ECO:0007669"/>
    <property type="project" value="UniProtKB-UniRule"/>
</dbReference>
<keyword evidence="11" id="KW-1185">Reference proteome</keyword>
<feature type="transmembrane region" description="Helical" evidence="8">
    <location>
        <begin position="48"/>
        <end position="64"/>
    </location>
</feature>
<evidence type="ECO:0000256" key="5">
    <source>
        <dbReference type="ARBA" id="ARBA00022692"/>
    </source>
</evidence>
<reference evidence="10 11" key="1">
    <citation type="submission" date="2018-11" db="EMBL/GenBank/DDBJ databases">
        <title>Genome sequence of Saitozyma podzolica DSM 27192.</title>
        <authorList>
            <person name="Aliyu H."/>
            <person name="Gorte O."/>
            <person name="Ochsenreither K."/>
        </authorList>
    </citation>
    <scope>NUCLEOTIDE SEQUENCE [LARGE SCALE GENOMIC DNA]</scope>
    <source>
        <strain evidence="10 11">DSM 27192</strain>
    </source>
</reference>
<dbReference type="OrthoDB" id="5197598at2759"/>
<dbReference type="STRING" id="1890683.A0A427YJG8"/>
<feature type="transmembrane region" description="Helical" evidence="8">
    <location>
        <begin position="382"/>
        <end position="409"/>
    </location>
</feature>
<proteinExistence type="inferred from homology"/>
<dbReference type="GO" id="GO:0005886">
    <property type="term" value="C:plasma membrane"/>
    <property type="evidence" value="ECO:0007669"/>
    <property type="project" value="UniProtKB-SubCell"/>
</dbReference>
<evidence type="ECO:0000256" key="4">
    <source>
        <dbReference type="ARBA" id="ARBA00022596"/>
    </source>
</evidence>
<dbReference type="AlphaFoldDB" id="A0A427YJG8"/>
<evidence type="ECO:0000256" key="9">
    <source>
        <dbReference type="SAM" id="MobiDB-lite"/>
    </source>
</evidence>
<evidence type="ECO:0000313" key="10">
    <source>
        <dbReference type="EMBL" id="RSH91217.1"/>
    </source>
</evidence>
<accession>A0A427YJG8</accession>
<feature type="transmembrane region" description="Helical" evidence="8">
    <location>
        <begin position="85"/>
        <end position="112"/>
    </location>
</feature>